<evidence type="ECO:0000313" key="2">
    <source>
        <dbReference type="EMBL" id="KJE75334.1"/>
    </source>
</evidence>
<organism evidence="2 3">
    <name type="scientific">Ferrimicrobium acidiphilum DSM 19497</name>
    <dbReference type="NCBI Taxonomy" id="1121877"/>
    <lineage>
        <taxon>Bacteria</taxon>
        <taxon>Bacillati</taxon>
        <taxon>Actinomycetota</taxon>
        <taxon>Acidimicrobiia</taxon>
        <taxon>Acidimicrobiales</taxon>
        <taxon>Acidimicrobiaceae</taxon>
        <taxon>Ferrimicrobium</taxon>
    </lineage>
</organism>
<dbReference type="STRING" id="1121877.FEAC_29400"/>
<name>A0A0D8FQV8_9ACTN</name>
<dbReference type="RefSeq" id="WP_035391722.1">
    <property type="nucleotide sequence ID" value="NZ_JQKF01000057.1"/>
</dbReference>
<comment type="caution">
    <text evidence="2">The sequence shown here is derived from an EMBL/GenBank/DDBJ whole genome shotgun (WGS) entry which is preliminary data.</text>
</comment>
<evidence type="ECO:0000313" key="3">
    <source>
        <dbReference type="Proteomes" id="UP000032336"/>
    </source>
</evidence>
<dbReference type="Proteomes" id="UP000032336">
    <property type="component" value="Unassembled WGS sequence"/>
</dbReference>
<dbReference type="PANTHER" id="PTHR34980:SF2">
    <property type="entry name" value="INNER MEMBRANE PROTEIN YHAH-RELATED"/>
    <property type="match status" value="1"/>
</dbReference>
<protein>
    <submittedName>
        <fullName evidence="2">Inner membrane protein YhaH</fullName>
    </submittedName>
</protein>
<dbReference type="EMBL" id="JXUW01000048">
    <property type="protein sequence ID" value="KJE75334.1"/>
    <property type="molecule type" value="Genomic_DNA"/>
</dbReference>
<dbReference type="GeneID" id="78373898"/>
<proteinExistence type="predicted"/>
<evidence type="ECO:0000256" key="1">
    <source>
        <dbReference type="SAM" id="Phobius"/>
    </source>
</evidence>
<keyword evidence="1" id="KW-0472">Membrane</keyword>
<gene>
    <name evidence="2" type="primary">yhaH</name>
    <name evidence="2" type="ORF">FEAC_29400</name>
</gene>
<dbReference type="InterPro" id="IPR008523">
    <property type="entry name" value="DUF805"/>
</dbReference>
<keyword evidence="3" id="KW-1185">Reference proteome</keyword>
<keyword evidence="1" id="KW-0812">Transmembrane</keyword>
<feature type="transmembrane region" description="Helical" evidence="1">
    <location>
        <begin position="81"/>
        <end position="102"/>
    </location>
</feature>
<sequence length="123" mass="13987">MTFIQAYEQMWLNYTNFRGRADRSAYWKAMVINLALSIIFLFTTAHSSLASTIADLYSIAAFIPGLALTIRRLHDTNRHGWWWFICLVPLAGPIVLLVFLALPSNPSENRWGPPSSPGKIRSY</sequence>
<feature type="transmembrane region" description="Helical" evidence="1">
    <location>
        <begin position="25"/>
        <end position="43"/>
    </location>
</feature>
<dbReference type="GO" id="GO:0005886">
    <property type="term" value="C:plasma membrane"/>
    <property type="evidence" value="ECO:0007669"/>
    <property type="project" value="TreeGrafter"/>
</dbReference>
<dbReference type="Pfam" id="PF05656">
    <property type="entry name" value="DUF805"/>
    <property type="match status" value="1"/>
</dbReference>
<accession>A0A0D8FQV8</accession>
<keyword evidence="1" id="KW-1133">Transmembrane helix</keyword>
<dbReference type="AlphaFoldDB" id="A0A0D8FQV8"/>
<dbReference type="PANTHER" id="PTHR34980">
    <property type="entry name" value="INNER MEMBRANE PROTEIN-RELATED-RELATED"/>
    <property type="match status" value="1"/>
</dbReference>
<dbReference type="eggNOG" id="COG3152">
    <property type="taxonomic scope" value="Bacteria"/>
</dbReference>
<feature type="transmembrane region" description="Helical" evidence="1">
    <location>
        <begin position="49"/>
        <end position="69"/>
    </location>
</feature>
<reference evidence="2 3" key="1">
    <citation type="submission" date="2015-01" db="EMBL/GenBank/DDBJ databases">
        <title>Draft genome of the acidophilic iron oxidizer Ferrimicrobium acidiphilum strain T23.</title>
        <authorList>
            <person name="Poehlein A."/>
            <person name="Eisen S."/>
            <person name="Schloemann M."/>
            <person name="Johnson B.D."/>
            <person name="Daniel R."/>
            <person name="Muehling M."/>
        </authorList>
    </citation>
    <scope>NUCLEOTIDE SEQUENCE [LARGE SCALE GENOMIC DNA]</scope>
    <source>
        <strain evidence="2 3">T23</strain>
    </source>
</reference>